<dbReference type="AlphaFoldDB" id="A0A452IWA3"/>
<keyword evidence="2" id="KW-1185">Reference proteome</keyword>
<reference evidence="1" key="3">
    <citation type="submission" date="2025-09" db="UniProtKB">
        <authorList>
            <consortium name="Ensembl"/>
        </authorList>
    </citation>
    <scope>IDENTIFICATION</scope>
</reference>
<evidence type="ECO:0000313" key="1">
    <source>
        <dbReference type="Ensembl" id="ENSGAGP00000032336.1"/>
    </source>
</evidence>
<evidence type="ECO:0000313" key="2">
    <source>
        <dbReference type="Proteomes" id="UP000291020"/>
    </source>
</evidence>
<dbReference type="Ensembl" id="ENSGAGT00000036661.1">
    <property type="protein sequence ID" value="ENSGAGP00000032336.1"/>
    <property type="gene ID" value="ENSGAGG00000023140.1"/>
</dbReference>
<protein>
    <submittedName>
        <fullName evidence="1">Uncharacterized protein</fullName>
    </submittedName>
</protein>
<reference evidence="2" key="1">
    <citation type="journal article" date="2017" name="PLoS ONE">
        <title>The Agassiz's desert tortoise genome provides a resource for the conservation of a threatened species.</title>
        <authorList>
            <person name="Tollis M."/>
            <person name="DeNardo D.F."/>
            <person name="Cornelius J.A."/>
            <person name="Dolby G.A."/>
            <person name="Edwards T."/>
            <person name="Henen B.T."/>
            <person name="Karl A.E."/>
            <person name="Murphy R.W."/>
            <person name="Kusumi K."/>
        </authorList>
    </citation>
    <scope>NUCLEOTIDE SEQUENCE [LARGE SCALE GENOMIC DNA]</scope>
</reference>
<sequence>LMAIPNFPVTTVTEAKSFCSENTAQYGIWPYGLFKKLGLEKYTSLILQPKTADSLCNVDHDTYSVHLK</sequence>
<name>A0A452IWA3_9SAUR</name>
<organism evidence="1 2">
    <name type="scientific">Gopherus agassizii</name>
    <name type="common">Agassiz's desert tortoise</name>
    <dbReference type="NCBI Taxonomy" id="38772"/>
    <lineage>
        <taxon>Eukaryota</taxon>
        <taxon>Metazoa</taxon>
        <taxon>Chordata</taxon>
        <taxon>Craniata</taxon>
        <taxon>Vertebrata</taxon>
        <taxon>Euteleostomi</taxon>
        <taxon>Archelosauria</taxon>
        <taxon>Testudinata</taxon>
        <taxon>Testudines</taxon>
        <taxon>Cryptodira</taxon>
        <taxon>Durocryptodira</taxon>
        <taxon>Testudinoidea</taxon>
        <taxon>Testudinidae</taxon>
        <taxon>Gopherus</taxon>
    </lineage>
</organism>
<reference evidence="1" key="2">
    <citation type="submission" date="2025-08" db="UniProtKB">
        <authorList>
            <consortium name="Ensembl"/>
        </authorList>
    </citation>
    <scope>IDENTIFICATION</scope>
</reference>
<dbReference type="Proteomes" id="UP000291020">
    <property type="component" value="Unassembled WGS sequence"/>
</dbReference>
<proteinExistence type="predicted"/>
<accession>A0A452IWA3</accession>